<evidence type="ECO:0000313" key="3">
    <source>
        <dbReference type="Proteomes" id="UP001295684"/>
    </source>
</evidence>
<comment type="caution">
    <text evidence="2">The sequence shown here is derived from an EMBL/GenBank/DDBJ whole genome shotgun (WGS) entry which is preliminary data.</text>
</comment>
<organism evidence="2 3">
    <name type="scientific">Euplotes crassus</name>
    <dbReference type="NCBI Taxonomy" id="5936"/>
    <lineage>
        <taxon>Eukaryota</taxon>
        <taxon>Sar</taxon>
        <taxon>Alveolata</taxon>
        <taxon>Ciliophora</taxon>
        <taxon>Intramacronucleata</taxon>
        <taxon>Spirotrichea</taxon>
        <taxon>Hypotrichia</taxon>
        <taxon>Euplotida</taxon>
        <taxon>Euplotidae</taxon>
        <taxon>Moneuplotes</taxon>
    </lineage>
</organism>
<name>A0AAD1XZN6_EUPCR</name>
<protein>
    <submittedName>
        <fullName evidence="2">Uncharacterized protein</fullName>
    </submittedName>
</protein>
<reference evidence="2" key="1">
    <citation type="submission" date="2023-07" db="EMBL/GenBank/DDBJ databases">
        <authorList>
            <consortium name="AG Swart"/>
            <person name="Singh M."/>
            <person name="Singh A."/>
            <person name="Seah K."/>
            <person name="Emmerich C."/>
        </authorList>
    </citation>
    <scope>NUCLEOTIDE SEQUENCE</scope>
    <source>
        <strain evidence="2">DP1</strain>
    </source>
</reference>
<evidence type="ECO:0000256" key="1">
    <source>
        <dbReference type="SAM" id="MobiDB-lite"/>
    </source>
</evidence>
<gene>
    <name evidence="2" type="ORF">ECRASSUSDP1_LOCUS23547</name>
</gene>
<feature type="region of interest" description="Disordered" evidence="1">
    <location>
        <begin position="97"/>
        <end position="118"/>
    </location>
</feature>
<dbReference type="AlphaFoldDB" id="A0AAD1XZN6"/>
<sequence length="198" mass="23252">MELKVLPKRAVNREQSKLTQRIRPNLRSKVNRSKKISKRNVLSLTRENEYFKMNMKLRKIVRCKNKMKNVGDFTNIIKSLISPKSKAKQILTPSIKSRRDEKRRVFSAKRPRTNESEKKKQIELSTIEFYKKMAYRISRKLEQNKIVNGRFCSPVILRQKATDFQSNGSSSKSINDEFSLIQSALPKIETEKFCVKLN</sequence>
<keyword evidence="3" id="KW-1185">Reference proteome</keyword>
<proteinExistence type="predicted"/>
<evidence type="ECO:0000313" key="2">
    <source>
        <dbReference type="EMBL" id="CAI2382080.1"/>
    </source>
</evidence>
<dbReference type="Proteomes" id="UP001295684">
    <property type="component" value="Unassembled WGS sequence"/>
</dbReference>
<dbReference type="EMBL" id="CAMPGE010024225">
    <property type="protein sequence ID" value="CAI2382080.1"/>
    <property type="molecule type" value="Genomic_DNA"/>
</dbReference>
<accession>A0AAD1XZN6</accession>